<feature type="domain" description="HTH marR-type" evidence="2">
    <location>
        <begin position="25"/>
        <end position="159"/>
    </location>
</feature>
<dbReference type="SMART" id="SM00347">
    <property type="entry name" value="HTH_MARR"/>
    <property type="match status" value="1"/>
</dbReference>
<sequence length="173" mass="18693">MVRQTKDEGGPVPADRPAEDLHETVDEVTAAVMTASRLFVALSARALADIEPALTLPQLRTLVVLHGEGPVKLAALAAALDVNPSTAMRMVDRLEAPGLVDRQVNPGNRREVILRLRPAGRRLVEKVMAHRHQEIQAIVGRLPADRRAELVRGLRALTEAAGEQAVDSLTESS</sequence>
<feature type="region of interest" description="Disordered" evidence="1">
    <location>
        <begin position="1"/>
        <end position="22"/>
    </location>
</feature>
<dbReference type="EMBL" id="BMRP01000015">
    <property type="protein sequence ID" value="GGU72620.1"/>
    <property type="molecule type" value="Genomic_DNA"/>
</dbReference>
<comment type="caution">
    <text evidence="3">The sequence shown here is derived from an EMBL/GenBank/DDBJ whole genome shotgun (WGS) entry which is preliminary data.</text>
</comment>
<organism evidence="3 4">
    <name type="scientific">Streptomyces albospinus</name>
    <dbReference type="NCBI Taxonomy" id="285515"/>
    <lineage>
        <taxon>Bacteria</taxon>
        <taxon>Bacillati</taxon>
        <taxon>Actinomycetota</taxon>
        <taxon>Actinomycetes</taxon>
        <taxon>Kitasatosporales</taxon>
        <taxon>Streptomycetaceae</taxon>
        <taxon>Streptomyces</taxon>
    </lineage>
</organism>
<dbReference type="Pfam" id="PF01047">
    <property type="entry name" value="MarR"/>
    <property type="match status" value="1"/>
</dbReference>
<name>A0ABQ2V824_9ACTN</name>
<evidence type="ECO:0000313" key="3">
    <source>
        <dbReference type="EMBL" id="GGU72620.1"/>
    </source>
</evidence>
<reference evidence="4" key="1">
    <citation type="journal article" date="2019" name="Int. J. Syst. Evol. Microbiol.">
        <title>The Global Catalogue of Microorganisms (GCM) 10K type strain sequencing project: providing services to taxonomists for standard genome sequencing and annotation.</title>
        <authorList>
            <consortium name="The Broad Institute Genomics Platform"/>
            <consortium name="The Broad Institute Genome Sequencing Center for Infectious Disease"/>
            <person name="Wu L."/>
            <person name="Ma J."/>
        </authorList>
    </citation>
    <scope>NUCLEOTIDE SEQUENCE [LARGE SCALE GENOMIC DNA]</scope>
    <source>
        <strain evidence="4">JCM 3399</strain>
    </source>
</reference>
<dbReference type="Proteomes" id="UP000654471">
    <property type="component" value="Unassembled WGS sequence"/>
</dbReference>
<dbReference type="InterPro" id="IPR039422">
    <property type="entry name" value="MarR/SlyA-like"/>
</dbReference>
<dbReference type="InterPro" id="IPR036388">
    <property type="entry name" value="WH-like_DNA-bd_sf"/>
</dbReference>
<dbReference type="SUPFAM" id="SSF46785">
    <property type="entry name" value="Winged helix' DNA-binding domain"/>
    <property type="match status" value="1"/>
</dbReference>
<evidence type="ECO:0000259" key="2">
    <source>
        <dbReference type="PROSITE" id="PS50995"/>
    </source>
</evidence>
<dbReference type="InterPro" id="IPR000835">
    <property type="entry name" value="HTH_MarR-typ"/>
</dbReference>
<proteinExistence type="predicted"/>
<dbReference type="PANTHER" id="PTHR33164:SF94">
    <property type="entry name" value="TRANSCRIPTIONAL REGULATORY PROTEIN-RELATED"/>
    <property type="match status" value="1"/>
</dbReference>
<keyword evidence="4" id="KW-1185">Reference proteome</keyword>
<gene>
    <name evidence="3" type="ORF">GCM10010211_43060</name>
</gene>
<protein>
    <submittedName>
        <fullName evidence="3">Transcriptional regulator</fullName>
    </submittedName>
</protein>
<dbReference type="Gene3D" id="1.10.10.10">
    <property type="entry name" value="Winged helix-like DNA-binding domain superfamily/Winged helix DNA-binding domain"/>
    <property type="match status" value="1"/>
</dbReference>
<dbReference type="PANTHER" id="PTHR33164">
    <property type="entry name" value="TRANSCRIPTIONAL REGULATOR, MARR FAMILY"/>
    <property type="match status" value="1"/>
</dbReference>
<dbReference type="RefSeq" id="WP_189302378.1">
    <property type="nucleotide sequence ID" value="NZ_BMRP01000015.1"/>
</dbReference>
<dbReference type="InterPro" id="IPR036390">
    <property type="entry name" value="WH_DNA-bd_sf"/>
</dbReference>
<evidence type="ECO:0000313" key="4">
    <source>
        <dbReference type="Proteomes" id="UP000654471"/>
    </source>
</evidence>
<evidence type="ECO:0000256" key="1">
    <source>
        <dbReference type="SAM" id="MobiDB-lite"/>
    </source>
</evidence>
<accession>A0ABQ2V824</accession>
<dbReference type="PROSITE" id="PS50995">
    <property type="entry name" value="HTH_MARR_2"/>
    <property type="match status" value="1"/>
</dbReference>